<evidence type="ECO:0000313" key="2">
    <source>
        <dbReference type="EMBL" id="UZD40668.1"/>
    </source>
</evidence>
<dbReference type="RefSeq" id="WP_264860301.1">
    <property type="nucleotide sequence ID" value="NZ_CP110230.1"/>
</dbReference>
<dbReference type="Pfam" id="PF15569">
    <property type="entry name" value="Imm40"/>
    <property type="match status" value="1"/>
</dbReference>
<dbReference type="EMBL" id="CP110230">
    <property type="protein sequence ID" value="UZD40668.1"/>
    <property type="molecule type" value="Genomic_DNA"/>
</dbReference>
<gene>
    <name evidence="2" type="primary">imm40</name>
    <name evidence="2" type="ORF">OL231_10930</name>
</gene>
<accession>A0AA46W831</accession>
<feature type="domain" description="Immunity protein 40" evidence="1">
    <location>
        <begin position="197"/>
        <end position="275"/>
    </location>
</feature>
<proteinExistence type="predicted"/>
<organism evidence="2 3">
    <name type="scientific">Capnocytophaga ochracea</name>
    <dbReference type="NCBI Taxonomy" id="1018"/>
    <lineage>
        <taxon>Bacteria</taxon>
        <taxon>Pseudomonadati</taxon>
        <taxon>Bacteroidota</taxon>
        <taxon>Flavobacteriia</taxon>
        <taxon>Flavobacteriales</taxon>
        <taxon>Flavobacteriaceae</taxon>
        <taxon>Capnocytophaga</taxon>
    </lineage>
</organism>
<name>A0AA46W831_CAPOC</name>
<dbReference type="Proteomes" id="UP001163262">
    <property type="component" value="Chromosome"/>
</dbReference>
<protein>
    <submittedName>
        <fullName evidence="2">Imm40 family immunity protein</fullName>
    </submittedName>
</protein>
<evidence type="ECO:0000313" key="3">
    <source>
        <dbReference type="Proteomes" id="UP001163262"/>
    </source>
</evidence>
<sequence length="296" mass="34974">MEITRGISIFNCNSNEEHDRIVYQLREENKNIIFFNVGTPFSIRTYDYFKKKKLKTNNCFLAFIYKIFYRFIPDVKTVKELDNYSDGPNRYFMVVKDLISNKNKKYVLGLTALSYGTIDEIVSYLIKNKAEYKVLLINIEYSLKETVYYPNVTVEQALSISKNNLITRGKEIQRQKKRIVELTNELNDILSKGTLVYGTTEKAFSKEETLDILNRCLRLKIIVLGGAVVEYKDGYFEHNYDSWNCKKKKREAIIDYTLRSIQTAFKYVSEYKKNDAYFVLNVKDDNFINKYLFFDD</sequence>
<dbReference type="AlphaFoldDB" id="A0AA46W831"/>
<reference evidence="2" key="1">
    <citation type="submission" date="2022-10" db="EMBL/GenBank/DDBJ databases">
        <title>Complete genome sequence of Capnocytophaga ochracea KCOM 2812 isolated from actinomycosis lesion.</title>
        <authorList>
            <person name="Kook J.-K."/>
            <person name="Park S.-N."/>
            <person name="Lim Y.K."/>
        </authorList>
    </citation>
    <scope>NUCLEOTIDE SEQUENCE</scope>
    <source>
        <strain evidence="2">KCOM 28121</strain>
    </source>
</reference>
<dbReference type="InterPro" id="IPR029080">
    <property type="entry name" value="Imm40"/>
</dbReference>
<evidence type="ECO:0000259" key="1">
    <source>
        <dbReference type="Pfam" id="PF15569"/>
    </source>
</evidence>